<dbReference type="Proteomes" id="UP000003843">
    <property type="component" value="Unassembled WGS sequence"/>
</dbReference>
<proteinExistence type="predicted"/>
<sequence>MYQIFCIIGVSSVSLDMYFNIRTLYGTVRFRVLTYGESLDG</sequence>
<comment type="caution">
    <text evidence="1">The sequence shown here is derived from an EMBL/GenBank/DDBJ whole genome shotgun (WGS) entry which is preliminary data.</text>
</comment>
<accession>D0W8J1</accession>
<dbReference type="AlphaFoldDB" id="D0W8J1"/>
<evidence type="ECO:0000313" key="2">
    <source>
        <dbReference type="Proteomes" id="UP000003843"/>
    </source>
</evidence>
<organism evidence="1 2">
    <name type="scientific">Neisseria lactamica ATCC 23970</name>
    <dbReference type="NCBI Taxonomy" id="546265"/>
    <lineage>
        <taxon>Bacteria</taxon>
        <taxon>Pseudomonadati</taxon>
        <taxon>Pseudomonadota</taxon>
        <taxon>Betaproteobacteria</taxon>
        <taxon>Neisseriales</taxon>
        <taxon>Neisseriaceae</taxon>
        <taxon>Neisseria</taxon>
    </lineage>
</organism>
<reference evidence="1 2" key="1">
    <citation type="submission" date="2009-10" db="EMBL/GenBank/DDBJ databases">
        <authorList>
            <person name="Weinstock G."/>
            <person name="Sodergren E."/>
            <person name="Clifton S."/>
            <person name="Fulton L."/>
            <person name="Fulton B."/>
            <person name="Courtney L."/>
            <person name="Fronick C."/>
            <person name="Harrison M."/>
            <person name="Strong C."/>
            <person name="Farmer C."/>
            <person name="Delahaunty K."/>
            <person name="Markovic C."/>
            <person name="Hall O."/>
            <person name="Minx P."/>
            <person name="Tomlinson C."/>
            <person name="Mitreva M."/>
            <person name="Nelson J."/>
            <person name="Hou S."/>
            <person name="Wollam A."/>
            <person name="Pepin K.H."/>
            <person name="Johnson M."/>
            <person name="Bhonagiri V."/>
            <person name="Nash W.E."/>
            <person name="Warren W."/>
            <person name="Chinwalla A."/>
            <person name="Mardis E.R."/>
            <person name="Wilson R.K."/>
        </authorList>
    </citation>
    <scope>NUCLEOTIDE SEQUENCE [LARGE SCALE GENOMIC DNA]</scope>
    <source>
        <strain evidence="1 2">ATCC 23970</strain>
    </source>
</reference>
<evidence type="ECO:0000313" key="1">
    <source>
        <dbReference type="EMBL" id="EEZ76123.1"/>
    </source>
</evidence>
<dbReference type="EMBL" id="ACEQ02000008">
    <property type="protein sequence ID" value="EEZ76123.1"/>
    <property type="molecule type" value="Genomic_DNA"/>
</dbReference>
<name>D0W8J1_NEILA</name>
<gene>
    <name evidence="1" type="ORF">NEILACOT_03846</name>
</gene>
<protein>
    <submittedName>
        <fullName evidence="1">Uncharacterized protein</fullName>
    </submittedName>
</protein>